<protein>
    <submittedName>
        <fullName evidence="1">OB-fold nucleic acid binding domain-containing protein</fullName>
    </submittedName>
</protein>
<dbReference type="InterPro" id="IPR012340">
    <property type="entry name" value="NA-bd_OB-fold"/>
</dbReference>
<organism evidence="1 2">
    <name type="scientific">Kineosporia corallincola</name>
    <dbReference type="NCBI Taxonomy" id="2835133"/>
    <lineage>
        <taxon>Bacteria</taxon>
        <taxon>Bacillati</taxon>
        <taxon>Actinomycetota</taxon>
        <taxon>Actinomycetes</taxon>
        <taxon>Kineosporiales</taxon>
        <taxon>Kineosporiaceae</taxon>
        <taxon>Kineosporia</taxon>
    </lineage>
</organism>
<gene>
    <name evidence="1" type="ORF">KIH74_09740</name>
</gene>
<name>A0ABS5TDQ3_9ACTN</name>
<evidence type="ECO:0000313" key="2">
    <source>
        <dbReference type="Proteomes" id="UP001197247"/>
    </source>
</evidence>
<evidence type="ECO:0000313" key="1">
    <source>
        <dbReference type="EMBL" id="MBT0769201.1"/>
    </source>
</evidence>
<dbReference type="CDD" id="cd04488">
    <property type="entry name" value="RecG_wedge_OBF"/>
    <property type="match status" value="1"/>
</dbReference>
<dbReference type="Gene3D" id="2.40.50.140">
    <property type="entry name" value="Nucleic acid-binding proteins"/>
    <property type="match status" value="1"/>
</dbReference>
<proteinExistence type="predicted"/>
<accession>A0ABS5TDQ3</accession>
<sequence length="137" mass="14430">MTEDQAPAATAGPAERFGLRRAIARFTAPQSVVHADEERAQAVKLGGTPIAQLKAREPAMVCGTLRAVTLRPRAGVPALVAELYDGSGSISVIWLGRRHIGGVEPGRRIRVQGVVCEASGTATIFNPRYELVPGTGC</sequence>
<keyword evidence="2" id="KW-1185">Reference proteome</keyword>
<dbReference type="EMBL" id="JAHBAY010000003">
    <property type="protein sequence ID" value="MBT0769201.1"/>
    <property type="molecule type" value="Genomic_DNA"/>
</dbReference>
<reference evidence="1 2" key="1">
    <citation type="submission" date="2021-05" db="EMBL/GenBank/DDBJ databases">
        <title>Kineosporia and Streptomyces sp. nov. two new marine actinobacteria isolated from Coral.</title>
        <authorList>
            <person name="Buangrab K."/>
            <person name="Sutthacheep M."/>
            <person name="Yeemin T."/>
            <person name="Harunari E."/>
            <person name="Igarashi Y."/>
            <person name="Kanchanasin P."/>
            <person name="Tanasupawat S."/>
            <person name="Phongsopitanun W."/>
        </authorList>
    </citation>
    <scope>NUCLEOTIDE SEQUENCE [LARGE SCALE GENOMIC DNA]</scope>
    <source>
        <strain evidence="1 2">J2-2</strain>
    </source>
</reference>
<dbReference type="SUPFAM" id="SSF50249">
    <property type="entry name" value="Nucleic acid-binding proteins"/>
    <property type="match status" value="1"/>
</dbReference>
<dbReference type="Proteomes" id="UP001197247">
    <property type="component" value="Unassembled WGS sequence"/>
</dbReference>
<comment type="caution">
    <text evidence="1">The sequence shown here is derived from an EMBL/GenBank/DDBJ whole genome shotgun (WGS) entry which is preliminary data.</text>
</comment>